<gene>
    <name evidence="4" type="ORF">FHX48_002482</name>
</gene>
<dbReference type="SMART" id="SM00448">
    <property type="entry name" value="REC"/>
    <property type="match status" value="1"/>
</dbReference>
<dbReference type="GO" id="GO:0003677">
    <property type="term" value="F:DNA binding"/>
    <property type="evidence" value="ECO:0007669"/>
    <property type="project" value="UniProtKB-KW"/>
</dbReference>
<dbReference type="GO" id="GO:0000160">
    <property type="term" value="P:phosphorelay signal transduction system"/>
    <property type="evidence" value="ECO:0007669"/>
    <property type="project" value="InterPro"/>
</dbReference>
<dbReference type="PROSITE" id="PS50110">
    <property type="entry name" value="RESPONSE_REGULATORY"/>
    <property type="match status" value="1"/>
</dbReference>
<feature type="domain" description="Response regulatory" evidence="3">
    <location>
        <begin position="3"/>
        <end position="119"/>
    </location>
</feature>
<dbReference type="InterPro" id="IPR001789">
    <property type="entry name" value="Sig_transdc_resp-reg_receiver"/>
</dbReference>
<reference evidence="4 5" key="1">
    <citation type="submission" date="2020-07" db="EMBL/GenBank/DDBJ databases">
        <title>Sequencing the genomes of 1000 actinobacteria strains.</title>
        <authorList>
            <person name="Klenk H.-P."/>
        </authorList>
    </citation>
    <scope>NUCLEOTIDE SEQUENCE [LARGE SCALE GENOMIC DNA]</scope>
    <source>
        <strain evidence="4 5">DSM 27576</strain>
    </source>
</reference>
<evidence type="ECO:0000256" key="2">
    <source>
        <dbReference type="PROSITE-ProRule" id="PRU00169"/>
    </source>
</evidence>
<keyword evidence="1 2" id="KW-0597">Phosphoprotein</keyword>
<dbReference type="Gene3D" id="3.40.50.2300">
    <property type="match status" value="1"/>
</dbReference>
<feature type="modified residue" description="4-aspartylphosphate" evidence="2">
    <location>
        <position position="52"/>
    </location>
</feature>
<dbReference type="CDD" id="cd17574">
    <property type="entry name" value="REC_OmpR"/>
    <property type="match status" value="1"/>
</dbReference>
<protein>
    <submittedName>
        <fullName evidence="4">DNA-binding response OmpR family regulator</fullName>
    </submittedName>
</protein>
<dbReference type="PANTHER" id="PTHR44591">
    <property type="entry name" value="STRESS RESPONSE REGULATOR PROTEIN 1"/>
    <property type="match status" value="1"/>
</dbReference>
<dbReference type="InterPro" id="IPR011006">
    <property type="entry name" value="CheY-like_superfamily"/>
</dbReference>
<evidence type="ECO:0000313" key="4">
    <source>
        <dbReference type="EMBL" id="MBA8817383.1"/>
    </source>
</evidence>
<dbReference type="AlphaFoldDB" id="A0A7W3JR51"/>
<dbReference type="RefSeq" id="WP_167049168.1">
    <property type="nucleotide sequence ID" value="NZ_JAAOZB010000002.1"/>
</dbReference>
<dbReference type="Pfam" id="PF00072">
    <property type="entry name" value="Response_reg"/>
    <property type="match status" value="1"/>
</dbReference>
<organism evidence="4 5">
    <name type="scientific">Microbacterium halimionae</name>
    <dbReference type="NCBI Taxonomy" id="1526413"/>
    <lineage>
        <taxon>Bacteria</taxon>
        <taxon>Bacillati</taxon>
        <taxon>Actinomycetota</taxon>
        <taxon>Actinomycetes</taxon>
        <taxon>Micrococcales</taxon>
        <taxon>Microbacteriaceae</taxon>
        <taxon>Microbacterium</taxon>
    </lineage>
</organism>
<name>A0A7W3JR51_9MICO</name>
<evidence type="ECO:0000259" key="3">
    <source>
        <dbReference type="PROSITE" id="PS50110"/>
    </source>
</evidence>
<keyword evidence="4" id="KW-0238">DNA-binding</keyword>
<evidence type="ECO:0000313" key="5">
    <source>
        <dbReference type="Proteomes" id="UP000526083"/>
    </source>
</evidence>
<dbReference type="EMBL" id="JACGWY010000006">
    <property type="protein sequence ID" value="MBA8817383.1"/>
    <property type="molecule type" value="Genomic_DNA"/>
</dbReference>
<evidence type="ECO:0000256" key="1">
    <source>
        <dbReference type="ARBA" id="ARBA00022553"/>
    </source>
</evidence>
<dbReference type="Proteomes" id="UP000526083">
    <property type="component" value="Unassembled WGS sequence"/>
</dbReference>
<comment type="caution">
    <text evidence="4">The sequence shown here is derived from an EMBL/GenBank/DDBJ whole genome shotgun (WGS) entry which is preliminary data.</text>
</comment>
<dbReference type="PANTHER" id="PTHR44591:SF3">
    <property type="entry name" value="RESPONSE REGULATORY DOMAIN-CONTAINING PROTEIN"/>
    <property type="match status" value="1"/>
</dbReference>
<sequence>MATVAVVDDEQDIARLIAARLQRAGHEVALYSDGAAALEGITAHPTEIAVVDWMMPKLDGIALARALRAQESTAHIRLLLVTARSDPDDLVFAKTQGFDDVMTKPFTRESLLSAVARLSDARPLDV</sequence>
<dbReference type="InterPro" id="IPR050595">
    <property type="entry name" value="Bact_response_regulator"/>
</dbReference>
<keyword evidence="5" id="KW-1185">Reference proteome</keyword>
<proteinExistence type="predicted"/>
<accession>A0A7W3JR51</accession>
<dbReference type="SUPFAM" id="SSF52172">
    <property type="entry name" value="CheY-like"/>
    <property type="match status" value="1"/>
</dbReference>